<organism evidence="6 7">
    <name type="scientific">Frankia nepalensis</name>
    <dbReference type="NCBI Taxonomy" id="1836974"/>
    <lineage>
        <taxon>Bacteria</taxon>
        <taxon>Bacillati</taxon>
        <taxon>Actinomycetota</taxon>
        <taxon>Actinomycetes</taxon>
        <taxon>Frankiales</taxon>
        <taxon>Frankiaceae</taxon>
        <taxon>Frankia</taxon>
    </lineage>
</organism>
<dbReference type="SUPFAM" id="SSF48498">
    <property type="entry name" value="Tetracyclin repressor-like, C-terminal domain"/>
    <property type="match status" value="1"/>
</dbReference>
<dbReference type="PANTHER" id="PTHR30055:SF148">
    <property type="entry name" value="TETR-FAMILY TRANSCRIPTIONAL REGULATOR"/>
    <property type="match status" value="1"/>
</dbReference>
<dbReference type="InterPro" id="IPR001647">
    <property type="entry name" value="HTH_TetR"/>
</dbReference>
<keyword evidence="2 4" id="KW-0238">DNA-binding</keyword>
<feature type="DNA-binding region" description="H-T-H motif" evidence="4">
    <location>
        <begin position="36"/>
        <end position="55"/>
    </location>
</feature>
<accession>A0A937RNJ1</accession>
<dbReference type="SUPFAM" id="SSF46689">
    <property type="entry name" value="Homeodomain-like"/>
    <property type="match status" value="1"/>
</dbReference>
<evidence type="ECO:0000256" key="1">
    <source>
        <dbReference type="ARBA" id="ARBA00023015"/>
    </source>
</evidence>
<evidence type="ECO:0000256" key="2">
    <source>
        <dbReference type="ARBA" id="ARBA00023125"/>
    </source>
</evidence>
<dbReference type="Proteomes" id="UP000604475">
    <property type="component" value="Unassembled WGS sequence"/>
</dbReference>
<keyword evidence="3" id="KW-0804">Transcription</keyword>
<dbReference type="InterPro" id="IPR009057">
    <property type="entry name" value="Homeodomain-like_sf"/>
</dbReference>
<feature type="domain" description="HTH tetR-type" evidence="5">
    <location>
        <begin position="13"/>
        <end position="73"/>
    </location>
</feature>
<evidence type="ECO:0000256" key="3">
    <source>
        <dbReference type="ARBA" id="ARBA00023163"/>
    </source>
</evidence>
<dbReference type="GO" id="GO:0003700">
    <property type="term" value="F:DNA-binding transcription factor activity"/>
    <property type="evidence" value="ECO:0007669"/>
    <property type="project" value="TreeGrafter"/>
</dbReference>
<proteinExistence type="predicted"/>
<name>A0A937RNJ1_9ACTN</name>
<evidence type="ECO:0000259" key="5">
    <source>
        <dbReference type="PROSITE" id="PS50977"/>
    </source>
</evidence>
<evidence type="ECO:0000313" key="6">
    <source>
        <dbReference type="EMBL" id="MBL7630534.1"/>
    </source>
</evidence>
<evidence type="ECO:0000313" key="7">
    <source>
        <dbReference type="Proteomes" id="UP000604475"/>
    </source>
</evidence>
<dbReference type="Gene3D" id="1.10.357.10">
    <property type="entry name" value="Tetracycline Repressor, domain 2"/>
    <property type="match status" value="1"/>
</dbReference>
<dbReference type="RefSeq" id="WP_203003584.1">
    <property type="nucleotide sequence ID" value="NZ_JADWYU010000248.1"/>
</dbReference>
<dbReference type="Pfam" id="PF16859">
    <property type="entry name" value="TetR_C_11"/>
    <property type="match status" value="1"/>
</dbReference>
<comment type="caution">
    <text evidence="6">The sequence shown here is derived from an EMBL/GenBank/DDBJ whole genome shotgun (WGS) entry which is preliminary data.</text>
</comment>
<dbReference type="Gene3D" id="1.10.10.60">
    <property type="entry name" value="Homeodomain-like"/>
    <property type="match status" value="1"/>
</dbReference>
<dbReference type="InterPro" id="IPR050109">
    <property type="entry name" value="HTH-type_TetR-like_transc_reg"/>
</dbReference>
<reference evidence="6" key="1">
    <citation type="submission" date="2020-12" db="EMBL/GenBank/DDBJ databases">
        <title>Genomic characterization of non-nitrogen-fixing Frankia strains.</title>
        <authorList>
            <person name="Carlos-Shanley C."/>
            <person name="Guerra T."/>
            <person name="Hahn D."/>
        </authorList>
    </citation>
    <scope>NUCLEOTIDE SEQUENCE</scope>
    <source>
        <strain evidence="6">CN6</strain>
    </source>
</reference>
<dbReference type="InterPro" id="IPR036271">
    <property type="entry name" value="Tet_transcr_reg_TetR-rel_C_sf"/>
</dbReference>
<protein>
    <submittedName>
        <fullName evidence="6">TetR/AcrR family transcriptional regulator</fullName>
    </submittedName>
</protein>
<dbReference type="AlphaFoldDB" id="A0A937RNJ1"/>
<evidence type="ECO:0000256" key="4">
    <source>
        <dbReference type="PROSITE-ProRule" id="PRU00335"/>
    </source>
</evidence>
<keyword evidence="1" id="KW-0805">Transcription regulation</keyword>
<dbReference type="EMBL" id="JAEACQ010000252">
    <property type="protein sequence ID" value="MBL7630534.1"/>
    <property type="molecule type" value="Genomic_DNA"/>
</dbReference>
<gene>
    <name evidence="6" type="ORF">I7412_25915</name>
</gene>
<dbReference type="GO" id="GO:0000976">
    <property type="term" value="F:transcription cis-regulatory region binding"/>
    <property type="evidence" value="ECO:0007669"/>
    <property type="project" value="TreeGrafter"/>
</dbReference>
<dbReference type="PROSITE" id="PS50977">
    <property type="entry name" value="HTH_TETR_2"/>
    <property type="match status" value="1"/>
</dbReference>
<dbReference type="PANTHER" id="PTHR30055">
    <property type="entry name" value="HTH-TYPE TRANSCRIPTIONAL REGULATOR RUTR"/>
    <property type="match status" value="1"/>
</dbReference>
<keyword evidence="7" id="KW-1185">Reference proteome</keyword>
<dbReference type="Pfam" id="PF00440">
    <property type="entry name" value="TetR_N"/>
    <property type="match status" value="1"/>
</dbReference>
<dbReference type="InterPro" id="IPR011075">
    <property type="entry name" value="TetR_C"/>
</dbReference>
<sequence length="209" mass="22059">MGGDSARGRPRDPRIDGLVLAATRDLLAQRGFAETTIQAVARQTGVGASTIYRRWPSRIELIESAVFPGLGVLDIAPTGDVRADLRRFVVAYRELFESPAARAGVPGLLAAYQAEPERHGTLVARVGQDVRPAFQATLAAAAPGTVDPAVDPDTVMDVLIGAAVYDAFIRPFTGRAAGAAADRAAQDDRVCDLLMRALRPDDGDRAPAG</sequence>
<dbReference type="PRINTS" id="PR00455">
    <property type="entry name" value="HTHTETR"/>
</dbReference>